<gene>
    <name evidence="4" type="primary">LOC117573920</name>
</gene>
<protein>
    <submittedName>
        <fullName evidence="4">Centromere-associated protein E-like</fullName>
    </submittedName>
</protein>
<feature type="compositionally biased region" description="Polar residues" evidence="2">
    <location>
        <begin position="384"/>
        <end position="423"/>
    </location>
</feature>
<feature type="coiled-coil region" evidence="1">
    <location>
        <begin position="93"/>
        <end position="156"/>
    </location>
</feature>
<evidence type="ECO:0000313" key="4">
    <source>
        <dbReference type="RefSeq" id="XP_034113324.2"/>
    </source>
</evidence>
<sequence>MCPYRNITSIYIDRDQISMVSKARKSTVSPYFGYTRFYVWTKMAHHHKNSQFPLFNSHFVPQMWLNVPNPTYGGYSYQQCFDQANYNLLMNSILMKQRENQQLRTKLQMVETKLRSEMSLKIHEMPNCGTECAKNLQEKNEKISILEEELTKMIDKFGKLVKKDSELLLESVKCIHEPEEITNLKQKLSEMIINIENEREVNSVNAKRLLEKEEEMSNLEAELAEMKYKIEKESELKKENTIRLQEKEEEIANLDQQLSEIAISIEKEREVNREENTKCLDEQEEEEIAKLKQELSKLSSYVQELNRQVHERNAKLNAFSVINDMLVSSIESRDETIVQYKKKLQKNTKDTSLSDVDSLLGNLSPLQTSSPVLNAVKNIENSDYNPLPETLSTPEESNSPTMSVALTPSNALQNNKAKSSTSKLDPRPKEFVTPSMQSSLKSWNGAHKWRFAKRPLFDIATPEAGNTTESWTCLHCDKNTHPLKFVSYTEYRQHLIEIHNEVLDPALCVKCGWRSSNGLDLDFHMYKQHQIPSLFYSFSKNEFSTSLLAK</sequence>
<evidence type="ECO:0000313" key="3">
    <source>
        <dbReference type="Proteomes" id="UP000515160"/>
    </source>
</evidence>
<accession>A0A6P8XK42</accession>
<dbReference type="OrthoDB" id="7869059at2759"/>
<feature type="region of interest" description="Disordered" evidence="2">
    <location>
        <begin position="384"/>
        <end position="437"/>
    </location>
</feature>
<feature type="coiled-coil region" evidence="1">
    <location>
        <begin position="181"/>
        <end position="308"/>
    </location>
</feature>
<reference evidence="4" key="1">
    <citation type="submission" date="2025-08" db="UniProtKB">
        <authorList>
            <consortium name="RefSeq"/>
        </authorList>
    </citation>
    <scope>IDENTIFICATION</scope>
    <source>
        <strain evidence="4">15112-1751.03</strain>
        <tissue evidence="4">Whole Adult</tissue>
    </source>
</reference>
<evidence type="ECO:0000256" key="1">
    <source>
        <dbReference type="SAM" id="Coils"/>
    </source>
</evidence>
<dbReference type="AlphaFoldDB" id="A0A6P8XK42"/>
<dbReference type="Proteomes" id="UP000515160">
    <property type="component" value="Chromosome 2R"/>
</dbReference>
<dbReference type="GeneID" id="117573920"/>
<keyword evidence="3" id="KW-1185">Reference proteome</keyword>
<proteinExistence type="predicted"/>
<evidence type="ECO:0000256" key="2">
    <source>
        <dbReference type="SAM" id="MobiDB-lite"/>
    </source>
</evidence>
<keyword evidence="1" id="KW-0175">Coiled coil</keyword>
<organism evidence="3 4">
    <name type="scientific">Drosophila albomicans</name>
    <name type="common">Fruit fly</name>
    <dbReference type="NCBI Taxonomy" id="7291"/>
    <lineage>
        <taxon>Eukaryota</taxon>
        <taxon>Metazoa</taxon>
        <taxon>Ecdysozoa</taxon>
        <taxon>Arthropoda</taxon>
        <taxon>Hexapoda</taxon>
        <taxon>Insecta</taxon>
        <taxon>Pterygota</taxon>
        <taxon>Neoptera</taxon>
        <taxon>Endopterygota</taxon>
        <taxon>Diptera</taxon>
        <taxon>Brachycera</taxon>
        <taxon>Muscomorpha</taxon>
        <taxon>Ephydroidea</taxon>
        <taxon>Drosophilidae</taxon>
        <taxon>Drosophila</taxon>
    </lineage>
</organism>
<name>A0A6P8XK42_DROAB</name>
<dbReference type="RefSeq" id="XP_034113324.2">
    <property type="nucleotide sequence ID" value="XM_034257433.2"/>
</dbReference>